<evidence type="ECO:0000313" key="8">
    <source>
        <dbReference type="EMBL" id="TKJ44396.1"/>
    </source>
</evidence>
<dbReference type="GO" id="GO:0006018">
    <property type="term" value="P:2-deoxyribose 1-phosphate catabolic process"/>
    <property type="evidence" value="ECO:0007669"/>
    <property type="project" value="UniProtKB-UniRule"/>
</dbReference>
<organism evidence="8 9">
    <name type="scientific">candidate division TA06 bacterium B3_TA06</name>
    <dbReference type="NCBI Taxonomy" id="2012487"/>
    <lineage>
        <taxon>Bacteria</taxon>
        <taxon>Bacteria division TA06</taxon>
    </lineage>
</organism>
<dbReference type="PANTHER" id="PTHR10889">
    <property type="entry name" value="DEOXYRIBOSE-PHOSPHATE ALDOLASE"/>
    <property type="match status" value="1"/>
</dbReference>
<dbReference type="Gene3D" id="3.20.20.70">
    <property type="entry name" value="Aldolase class I"/>
    <property type="match status" value="1"/>
</dbReference>
<dbReference type="EMBL" id="NJBO01000001">
    <property type="protein sequence ID" value="TKJ44396.1"/>
    <property type="molecule type" value="Genomic_DNA"/>
</dbReference>
<dbReference type="GO" id="GO:0004139">
    <property type="term" value="F:deoxyribose-phosphate aldolase activity"/>
    <property type="evidence" value="ECO:0007669"/>
    <property type="project" value="UniProtKB-UniRule"/>
</dbReference>
<protein>
    <recommendedName>
        <fullName evidence="7">Deoxyribose-phosphate aldolase</fullName>
        <shortName evidence="7">DERA</shortName>
        <ecNumber evidence="7">4.1.2.4</ecNumber>
    </recommendedName>
    <alternativeName>
        <fullName evidence="7">2-deoxy-D-ribose 5-phosphate aldolase</fullName>
    </alternativeName>
    <alternativeName>
        <fullName evidence="7">Phosphodeoxyriboaldolase</fullName>
        <shortName evidence="7">Deoxyriboaldolase</shortName>
    </alternativeName>
</protein>
<feature type="active site" description="Schiff-base intermediate with acetaldehyde" evidence="7">
    <location>
        <position position="161"/>
    </location>
</feature>
<dbReference type="EC" id="4.1.2.4" evidence="7"/>
<dbReference type="GO" id="GO:0009264">
    <property type="term" value="P:deoxyribonucleotide catabolic process"/>
    <property type="evidence" value="ECO:0007669"/>
    <property type="project" value="UniProtKB-UniRule"/>
</dbReference>
<feature type="active site" description="Proton donor/acceptor" evidence="7">
    <location>
        <position position="190"/>
    </location>
</feature>
<keyword evidence="2 7" id="KW-0963">Cytoplasm</keyword>
<dbReference type="InterPro" id="IPR002915">
    <property type="entry name" value="DeoC/FbaB/LacD_aldolase"/>
</dbReference>
<dbReference type="SMART" id="SM01133">
    <property type="entry name" value="DeoC"/>
    <property type="match status" value="1"/>
</dbReference>
<evidence type="ECO:0000256" key="4">
    <source>
        <dbReference type="ARBA" id="ARBA00023270"/>
    </source>
</evidence>
<dbReference type="UniPathway" id="UPA00002">
    <property type="reaction ID" value="UER00468"/>
</dbReference>
<evidence type="ECO:0000256" key="7">
    <source>
        <dbReference type="HAMAP-Rule" id="MF_00114"/>
    </source>
</evidence>
<dbReference type="InterPro" id="IPR011343">
    <property type="entry name" value="DeoC"/>
</dbReference>
<keyword evidence="3 7" id="KW-0456">Lyase</keyword>
<proteinExistence type="inferred from homology"/>
<comment type="pathway">
    <text evidence="7">Carbohydrate degradation; 2-deoxy-D-ribose 1-phosphate degradation; D-glyceraldehyde 3-phosphate and acetaldehyde from 2-deoxy-alpha-D-ribose 1-phosphate: step 2/2.</text>
</comment>
<dbReference type="GO" id="GO:0005737">
    <property type="term" value="C:cytoplasm"/>
    <property type="evidence" value="ECO:0007669"/>
    <property type="project" value="UniProtKB-SubCell"/>
</dbReference>
<accession>A0A532VB16</accession>
<comment type="function">
    <text evidence="6 7">Catalyzes a reversible aldol reaction between acetaldehyde and D-glyceraldehyde 3-phosphate to generate 2-deoxy-D-ribose 5-phosphate.</text>
</comment>
<evidence type="ECO:0000256" key="5">
    <source>
        <dbReference type="ARBA" id="ARBA00048791"/>
    </source>
</evidence>
<dbReference type="PANTHER" id="PTHR10889:SF1">
    <property type="entry name" value="DEOXYRIBOSE-PHOSPHATE ALDOLASE"/>
    <property type="match status" value="1"/>
</dbReference>
<dbReference type="CDD" id="cd00959">
    <property type="entry name" value="DeoC"/>
    <property type="match status" value="1"/>
</dbReference>
<comment type="subcellular location">
    <subcellularLocation>
        <location evidence="7">Cytoplasm</location>
    </subcellularLocation>
</comment>
<reference evidence="8 9" key="1">
    <citation type="submission" date="2017-06" db="EMBL/GenBank/DDBJ databases">
        <title>Novel microbial phyla capable of carbon fixation and sulfur reduction in deep-sea sediments.</title>
        <authorList>
            <person name="Huang J."/>
            <person name="Baker B."/>
            <person name="Wang Y."/>
        </authorList>
    </citation>
    <scope>NUCLEOTIDE SEQUENCE [LARGE SCALE GENOMIC DNA]</scope>
    <source>
        <strain evidence="8">B3_TA06</strain>
    </source>
</reference>
<evidence type="ECO:0000256" key="2">
    <source>
        <dbReference type="ARBA" id="ARBA00022490"/>
    </source>
</evidence>
<name>A0A532VB16_UNCT6</name>
<dbReference type="Proteomes" id="UP000317778">
    <property type="component" value="Unassembled WGS sequence"/>
</dbReference>
<dbReference type="InterPro" id="IPR028581">
    <property type="entry name" value="DeoC_typeI"/>
</dbReference>
<evidence type="ECO:0000256" key="1">
    <source>
        <dbReference type="ARBA" id="ARBA00010936"/>
    </source>
</evidence>
<dbReference type="GO" id="GO:0016052">
    <property type="term" value="P:carbohydrate catabolic process"/>
    <property type="evidence" value="ECO:0007669"/>
    <property type="project" value="TreeGrafter"/>
</dbReference>
<feature type="active site" description="Proton donor/acceptor" evidence="7">
    <location>
        <position position="99"/>
    </location>
</feature>
<dbReference type="Pfam" id="PF01791">
    <property type="entry name" value="DeoC"/>
    <property type="match status" value="1"/>
</dbReference>
<evidence type="ECO:0000256" key="6">
    <source>
        <dbReference type="ARBA" id="ARBA00056337"/>
    </source>
</evidence>
<dbReference type="PIRSF" id="PIRSF001357">
    <property type="entry name" value="DeoC"/>
    <property type="match status" value="1"/>
</dbReference>
<dbReference type="InterPro" id="IPR013785">
    <property type="entry name" value="Aldolase_TIM"/>
</dbReference>
<dbReference type="FunFam" id="3.20.20.70:FF:000044">
    <property type="entry name" value="Deoxyribose-phosphate aldolase"/>
    <property type="match status" value="1"/>
</dbReference>
<dbReference type="HAMAP" id="MF_00114">
    <property type="entry name" value="DeoC_type1"/>
    <property type="match status" value="1"/>
</dbReference>
<gene>
    <name evidence="7 8" type="primary">deoC</name>
    <name evidence="8" type="ORF">CEE36_01245</name>
</gene>
<comment type="caution">
    <text evidence="8">The sequence shown here is derived from an EMBL/GenBank/DDBJ whole genome shotgun (WGS) entry which is preliminary data.</text>
</comment>
<evidence type="ECO:0000313" key="9">
    <source>
        <dbReference type="Proteomes" id="UP000317778"/>
    </source>
</evidence>
<keyword evidence="4 7" id="KW-0704">Schiff base</keyword>
<evidence type="ECO:0000256" key="3">
    <source>
        <dbReference type="ARBA" id="ARBA00023239"/>
    </source>
</evidence>
<dbReference type="SUPFAM" id="SSF51569">
    <property type="entry name" value="Aldolase"/>
    <property type="match status" value="1"/>
</dbReference>
<comment type="catalytic activity">
    <reaction evidence="5 7">
        <text>2-deoxy-D-ribose 5-phosphate = D-glyceraldehyde 3-phosphate + acetaldehyde</text>
        <dbReference type="Rhea" id="RHEA:12821"/>
        <dbReference type="ChEBI" id="CHEBI:15343"/>
        <dbReference type="ChEBI" id="CHEBI:59776"/>
        <dbReference type="ChEBI" id="CHEBI:62877"/>
        <dbReference type="EC" id="4.1.2.4"/>
    </reaction>
</comment>
<comment type="similarity">
    <text evidence="1 7">Belongs to the DeoC/FbaB aldolase family. DeoC type 1 subfamily.</text>
</comment>
<sequence length="231" mass="24762">MSKPELPKSAEQMARMIDASMLRPQATRSDVESFLEEAILYNFAAVFLHPAWVGDARQIIKGSPVRLGIAIGYPHGAHLTETKLLEIDQGLDLCADEFDMVANIGRLKSGEGIAVAKEIERCRRSIEGKVFKVIIETGWLSDDEKRLAARIVADAGADFVKTSTGIVAPGATVADIKLLYEAVDGSIGVKASGGIRAFDQAMEMIAAGASRIGTSAGRAIVEEAKQRFSSK</sequence>
<dbReference type="NCBIfam" id="TIGR00126">
    <property type="entry name" value="deoC"/>
    <property type="match status" value="1"/>
</dbReference>
<dbReference type="AlphaFoldDB" id="A0A532VB16"/>